<dbReference type="InterPro" id="IPR016117">
    <property type="entry name" value="ArgJ-like_dom_sf"/>
</dbReference>
<evidence type="ECO:0000313" key="3">
    <source>
        <dbReference type="Proteomes" id="UP000665020"/>
    </source>
</evidence>
<dbReference type="Proteomes" id="UP000665020">
    <property type="component" value="Chromosome"/>
</dbReference>
<protein>
    <submittedName>
        <fullName evidence="2">Peptidase S58 family protein</fullName>
    </submittedName>
</protein>
<dbReference type="AlphaFoldDB" id="A0A8A7KMP6"/>
<comment type="similarity">
    <text evidence="1">Belongs to the peptidase S58 family.</text>
</comment>
<dbReference type="Pfam" id="PF03576">
    <property type="entry name" value="Peptidase_S58"/>
    <property type="match status" value="1"/>
</dbReference>
<dbReference type="Gene3D" id="3.60.70.12">
    <property type="entry name" value="L-amino peptidase D-ALA esterase/amidase"/>
    <property type="match status" value="1"/>
</dbReference>
<dbReference type="PANTHER" id="PTHR36512:SF3">
    <property type="entry name" value="BLR5678 PROTEIN"/>
    <property type="match status" value="1"/>
</dbReference>
<dbReference type="PANTHER" id="PTHR36512">
    <property type="entry name" value="D-AMINOPEPTIDASE"/>
    <property type="match status" value="1"/>
</dbReference>
<gene>
    <name evidence="2" type="ORF">GM661_14670</name>
</gene>
<name>A0A8A7KMP6_9FIRM</name>
<reference evidence="2" key="1">
    <citation type="submission" date="2019-12" db="EMBL/GenBank/DDBJ databases">
        <authorList>
            <person name="zhang j."/>
            <person name="sun C.M."/>
        </authorList>
    </citation>
    <scope>NUCLEOTIDE SEQUENCE</scope>
    <source>
        <strain evidence="2">NS-1</strain>
    </source>
</reference>
<dbReference type="CDD" id="cd02252">
    <property type="entry name" value="nylC_like"/>
    <property type="match status" value="1"/>
</dbReference>
<dbReference type="SUPFAM" id="SSF56266">
    <property type="entry name" value="DmpA/ArgJ-like"/>
    <property type="match status" value="1"/>
</dbReference>
<evidence type="ECO:0000256" key="1">
    <source>
        <dbReference type="ARBA" id="ARBA00007068"/>
    </source>
</evidence>
<dbReference type="InterPro" id="IPR005321">
    <property type="entry name" value="Peptidase_S58_DmpA"/>
</dbReference>
<accession>A0A8A7KMP6</accession>
<organism evidence="2 3">
    <name type="scientific">Iocasia fonsfrigidae</name>
    <dbReference type="NCBI Taxonomy" id="2682810"/>
    <lineage>
        <taxon>Bacteria</taxon>
        <taxon>Bacillati</taxon>
        <taxon>Bacillota</taxon>
        <taxon>Clostridia</taxon>
        <taxon>Halanaerobiales</taxon>
        <taxon>Halanaerobiaceae</taxon>
        <taxon>Iocasia</taxon>
    </lineage>
</organism>
<sequence length="320" mass="33177">MQSISLSEIEGFEIGMAQDDKGGSGCTVIICPTGATGGVDVRGGSPGTRETDLLDPVNLVEKIHAVVLSGGSAFGLDAAAGVMEYLEEKNCGFDVGIGRVPIVSGAVLFDLGVGDFKKRPDREMGYQACQHIYREKIPNGNFGAGLGATVGKYLGMERAMKGGQGTYACQVGRLKIGAVAAVNCFGDVINPENRSVIAGALKENGQEVINSEKALIACLLQGDTAFSGNTTIAAVLTNAKISKSQANKIASIAHDGYARTMRPSHSLVDGDTIFTMAAGEVEVNINLLGMLAAVVIEKAVLNAVKNAESLFGLKSYADIG</sequence>
<keyword evidence="3" id="KW-1185">Reference proteome</keyword>
<dbReference type="EMBL" id="CP046640">
    <property type="protein sequence ID" value="QTL99112.1"/>
    <property type="molecule type" value="Genomic_DNA"/>
</dbReference>
<evidence type="ECO:0000313" key="2">
    <source>
        <dbReference type="EMBL" id="QTL99112.1"/>
    </source>
</evidence>
<proteinExistence type="inferred from homology"/>
<dbReference type="GO" id="GO:0004177">
    <property type="term" value="F:aminopeptidase activity"/>
    <property type="evidence" value="ECO:0007669"/>
    <property type="project" value="TreeGrafter"/>
</dbReference>
<dbReference type="RefSeq" id="WP_230867507.1">
    <property type="nucleotide sequence ID" value="NZ_CP046640.1"/>
</dbReference>
<dbReference type="KEGG" id="ifn:GM661_14670"/>